<keyword evidence="2" id="KW-1133">Transmembrane helix</keyword>
<organism evidence="3 4">
    <name type="scientific">Nadsonia fulvescens var. elongata DSM 6958</name>
    <dbReference type="NCBI Taxonomy" id="857566"/>
    <lineage>
        <taxon>Eukaryota</taxon>
        <taxon>Fungi</taxon>
        <taxon>Dikarya</taxon>
        <taxon>Ascomycota</taxon>
        <taxon>Saccharomycotina</taxon>
        <taxon>Dipodascomycetes</taxon>
        <taxon>Dipodascales</taxon>
        <taxon>Dipodascales incertae sedis</taxon>
        <taxon>Nadsonia</taxon>
    </lineage>
</organism>
<evidence type="ECO:0000256" key="1">
    <source>
        <dbReference type="SAM" id="MobiDB-lite"/>
    </source>
</evidence>
<feature type="compositionally biased region" description="Basic residues" evidence="1">
    <location>
        <begin position="456"/>
        <end position="466"/>
    </location>
</feature>
<feature type="transmembrane region" description="Helical" evidence="2">
    <location>
        <begin position="123"/>
        <end position="143"/>
    </location>
</feature>
<protein>
    <submittedName>
        <fullName evidence="3">Uncharacterized protein</fullName>
    </submittedName>
</protein>
<dbReference type="EMBL" id="KV454408">
    <property type="protein sequence ID" value="ODQ66221.1"/>
    <property type="molecule type" value="Genomic_DNA"/>
</dbReference>
<feature type="compositionally biased region" description="Basic and acidic residues" evidence="1">
    <location>
        <begin position="443"/>
        <end position="452"/>
    </location>
</feature>
<name>A0A1E3PLA1_9ASCO</name>
<dbReference type="PANTHER" id="PTHR42032">
    <property type="entry name" value="YALI0E30679P"/>
    <property type="match status" value="1"/>
</dbReference>
<dbReference type="Proteomes" id="UP000095009">
    <property type="component" value="Unassembled WGS sequence"/>
</dbReference>
<gene>
    <name evidence="3" type="ORF">NADFUDRAFT_50142</name>
</gene>
<feature type="region of interest" description="Disordered" evidence="1">
    <location>
        <begin position="66"/>
        <end position="87"/>
    </location>
</feature>
<feature type="transmembrane region" description="Helical" evidence="2">
    <location>
        <begin position="234"/>
        <end position="255"/>
    </location>
</feature>
<feature type="compositionally biased region" description="Polar residues" evidence="1">
    <location>
        <begin position="72"/>
        <end position="84"/>
    </location>
</feature>
<accession>A0A1E3PLA1</accession>
<dbReference type="AlphaFoldDB" id="A0A1E3PLA1"/>
<evidence type="ECO:0000256" key="2">
    <source>
        <dbReference type="SAM" id="Phobius"/>
    </source>
</evidence>
<evidence type="ECO:0000313" key="4">
    <source>
        <dbReference type="Proteomes" id="UP000095009"/>
    </source>
</evidence>
<sequence>MNLSVINLKHKIPDFESKGKILRPQRSSCVKQSQVKQPSHLLIEKENGKPPDNKISNSNFKEKGKEFFPNKANGTGNPQPISFNENDHYKSELQPKPTHLSLVDNSSSFYLGYSTDVLTSNKILVPLIPLMISLSPAIVGIVFGVSASVFISDMVTMSVMCWLLWGISEGTWSQYQNSILKENTSKFQADKVLKRADVDVSLFTRLPKNSQMTKKKEQNIWEKRVCELPSSEAYIIYILSNFFGGLIMLILRTQLSSEKKLVSNFNIILYIIIGLGRSLTRANKKLDSSYLENISAKEDPKIFQSNKCFDRNLSFSNYPQKEIGLENHLICSRSAPPFGNIESPFHPKGLKEIDKLKYESDLWKQIENAKDDSRIANLENAKLAERINHLENMWEQEFASIWSSIDSVVKDIEYFSYVSSHSPGLQRHNNKALGKVKEFEINENSPGKEKKGAIFNKKKHEKKRKPERNSIDDTDNYVLGPDKIDPNKKVMLVHIEERELELKPIDNKNTIEKKIPANITIKSPEAPSKEIMASTELQAPLCSDLKQSFSTAETINVDKNKKKNQKNYIFLVVLSSFLKCIVKILCLPLKLSMHSRLHRKPEK</sequence>
<dbReference type="PANTHER" id="PTHR42032:SF1">
    <property type="entry name" value="YALI0E30679P"/>
    <property type="match status" value="1"/>
</dbReference>
<keyword evidence="4" id="KW-1185">Reference proteome</keyword>
<keyword evidence="2" id="KW-0472">Membrane</keyword>
<keyword evidence="2" id="KW-0812">Transmembrane</keyword>
<feature type="transmembrane region" description="Helical" evidence="2">
    <location>
        <begin position="149"/>
        <end position="167"/>
    </location>
</feature>
<dbReference type="OrthoDB" id="4090998at2759"/>
<reference evidence="3 4" key="1">
    <citation type="journal article" date="2016" name="Proc. Natl. Acad. Sci. U.S.A.">
        <title>Comparative genomics of biotechnologically important yeasts.</title>
        <authorList>
            <person name="Riley R."/>
            <person name="Haridas S."/>
            <person name="Wolfe K.H."/>
            <person name="Lopes M.R."/>
            <person name="Hittinger C.T."/>
            <person name="Goeker M."/>
            <person name="Salamov A.A."/>
            <person name="Wisecaver J.H."/>
            <person name="Long T.M."/>
            <person name="Calvey C.H."/>
            <person name="Aerts A.L."/>
            <person name="Barry K.W."/>
            <person name="Choi C."/>
            <person name="Clum A."/>
            <person name="Coughlan A.Y."/>
            <person name="Deshpande S."/>
            <person name="Douglass A.P."/>
            <person name="Hanson S.J."/>
            <person name="Klenk H.-P."/>
            <person name="LaButti K.M."/>
            <person name="Lapidus A."/>
            <person name="Lindquist E.A."/>
            <person name="Lipzen A.M."/>
            <person name="Meier-Kolthoff J.P."/>
            <person name="Ohm R.A."/>
            <person name="Otillar R.P."/>
            <person name="Pangilinan J.L."/>
            <person name="Peng Y."/>
            <person name="Rokas A."/>
            <person name="Rosa C.A."/>
            <person name="Scheuner C."/>
            <person name="Sibirny A.A."/>
            <person name="Slot J.C."/>
            <person name="Stielow J.B."/>
            <person name="Sun H."/>
            <person name="Kurtzman C.P."/>
            <person name="Blackwell M."/>
            <person name="Grigoriev I.V."/>
            <person name="Jeffries T.W."/>
        </authorList>
    </citation>
    <scope>NUCLEOTIDE SEQUENCE [LARGE SCALE GENOMIC DNA]</scope>
    <source>
        <strain evidence="3 4">DSM 6958</strain>
    </source>
</reference>
<feature type="transmembrane region" description="Helical" evidence="2">
    <location>
        <begin position="261"/>
        <end position="280"/>
    </location>
</feature>
<proteinExistence type="predicted"/>
<feature type="region of interest" description="Disordered" evidence="1">
    <location>
        <begin position="443"/>
        <end position="478"/>
    </location>
</feature>
<feature type="transmembrane region" description="Helical" evidence="2">
    <location>
        <begin position="568"/>
        <end position="591"/>
    </location>
</feature>
<evidence type="ECO:0000313" key="3">
    <source>
        <dbReference type="EMBL" id="ODQ66221.1"/>
    </source>
</evidence>